<keyword evidence="15" id="KW-1133">Transmembrane helix</keyword>
<evidence type="ECO:0000256" key="14">
    <source>
        <dbReference type="RuleBase" id="RU369030"/>
    </source>
</evidence>
<dbReference type="Pfam" id="PF00501">
    <property type="entry name" value="AMP-binding"/>
    <property type="match status" value="1"/>
</dbReference>
<name>A0A7K5T6K6_9FRIN</name>
<evidence type="ECO:0000256" key="8">
    <source>
        <dbReference type="ARBA" id="ARBA00024484"/>
    </source>
</evidence>
<evidence type="ECO:0000256" key="5">
    <source>
        <dbReference type="ARBA" id="ARBA00022840"/>
    </source>
</evidence>
<dbReference type="InterPro" id="IPR000873">
    <property type="entry name" value="AMP-dep_synth/lig_dom"/>
</dbReference>
<dbReference type="GO" id="GO:0005739">
    <property type="term" value="C:mitochondrion"/>
    <property type="evidence" value="ECO:0007669"/>
    <property type="project" value="TreeGrafter"/>
</dbReference>
<comment type="function">
    <text evidence="14">Catalyzes the conversion of long-chain fatty acids to their active form acyl-CoAs for both synthesis of cellular lipids, and degradation via beta-oxidation.</text>
</comment>
<feature type="transmembrane region" description="Helical" evidence="15">
    <location>
        <begin position="12"/>
        <end position="32"/>
    </location>
</feature>
<comment type="catalytic activity">
    <reaction evidence="9">
        <text>12-hydroxy-(5Z,8Z,10E,14Z)-eicosatetraenoate + ATP + CoA = 12-hydroxy-(5Z,8Z,10E,14Z)-eicosatetraenoyl-CoA + AMP + diphosphate</text>
        <dbReference type="Rhea" id="RHEA:52112"/>
        <dbReference type="ChEBI" id="CHEBI:30616"/>
        <dbReference type="ChEBI" id="CHEBI:33019"/>
        <dbReference type="ChEBI" id="CHEBI:57287"/>
        <dbReference type="ChEBI" id="CHEBI:90718"/>
        <dbReference type="ChEBI" id="CHEBI:136408"/>
        <dbReference type="ChEBI" id="CHEBI:456215"/>
    </reaction>
    <physiologicalReaction direction="left-to-right" evidence="9">
        <dbReference type="Rhea" id="RHEA:52113"/>
    </physiologicalReaction>
</comment>
<evidence type="ECO:0000313" key="17">
    <source>
        <dbReference type="EMBL" id="NWT99364.1"/>
    </source>
</evidence>
<evidence type="ECO:0000256" key="6">
    <source>
        <dbReference type="ARBA" id="ARBA00023098"/>
    </source>
</evidence>
<keyword evidence="15" id="KW-0472">Membrane</keyword>
<evidence type="ECO:0000313" key="18">
    <source>
        <dbReference type="Proteomes" id="UP000524542"/>
    </source>
</evidence>
<evidence type="ECO:0000256" key="10">
    <source>
        <dbReference type="ARBA" id="ARBA00024532"/>
    </source>
</evidence>
<accession>A0A7K5T6K6</accession>
<comment type="catalytic activity">
    <reaction evidence="7">
        <text>5-hydroxy-(6E,8Z,11Z,14Z)-eicosatetraenoate + ATP + CoA = 5-hydroxy-(6E,8Z,11Z,14Z)-eicosatetraenoyl-CoA + AMP + diphosphate</text>
        <dbReference type="Rhea" id="RHEA:52108"/>
        <dbReference type="ChEBI" id="CHEBI:30616"/>
        <dbReference type="ChEBI" id="CHEBI:33019"/>
        <dbReference type="ChEBI" id="CHEBI:57287"/>
        <dbReference type="ChEBI" id="CHEBI:65341"/>
        <dbReference type="ChEBI" id="CHEBI:136407"/>
        <dbReference type="ChEBI" id="CHEBI:456215"/>
    </reaction>
    <physiologicalReaction direction="left-to-right" evidence="7">
        <dbReference type="Rhea" id="RHEA:52109"/>
    </physiologicalReaction>
</comment>
<dbReference type="EC" id="6.2.1.3" evidence="14"/>
<evidence type="ECO:0000256" key="15">
    <source>
        <dbReference type="SAM" id="Phobius"/>
    </source>
</evidence>
<dbReference type="Proteomes" id="UP000524542">
    <property type="component" value="Unassembled WGS sequence"/>
</dbReference>
<evidence type="ECO:0000256" key="13">
    <source>
        <dbReference type="ARBA" id="ARBA00049139"/>
    </source>
</evidence>
<keyword evidence="2 14" id="KW-0436">Ligase</keyword>
<dbReference type="PROSITE" id="PS00455">
    <property type="entry name" value="AMP_BINDING"/>
    <property type="match status" value="1"/>
</dbReference>
<evidence type="ECO:0000256" key="12">
    <source>
        <dbReference type="ARBA" id="ARBA00024565"/>
    </source>
</evidence>
<evidence type="ECO:0000256" key="9">
    <source>
        <dbReference type="ARBA" id="ARBA00024495"/>
    </source>
</evidence>
<keyword evidence="4 14" id="KW-0276">Fatty acid metabolism</keyword>
<comment type="catalytic activity">
    <reaction evidence="13">
        <text>hexadecanoate + ATP + CoA = hexadecanoyl-CoA + AMP + diphosphate</text>
        <dbReference type="Rhea" id="RHEA:30751"/>
        <dbReference type="ChEBI" id="CHEBI:7896"/>
        <dbReference type="ChEBI" id="CHEBI:30616"/>
        <dbReference type="ChEBI" id="CHEBI:33019"/>
        <dbReference type="ChEBI" id="CHEBI:57287"/>
        <dbReference type="ChEBI" id="CHEBI:57379"/>
        <dbReference type="ChEBI" id="CHEBI:456215"/>
    </reaction>
    <physiologicalReaction direction="left-to-right" evidence="13">
        <dbReference type="Rhea" id="RHEA:30752"/>
    </physiologicalReaction>
</comment>
<comment type="catalytic activity">
    <reaction evidence="12">
        <text>(E)-hexadec-2-enoate + ATP + CoA = (2E)-hexadecenoyl-CoA + AMP + diphosphate</text>
        <dbReference type="Rhea" id="RHEA:36139"/>
        <dbReference type="ChEBI" id="CHEBI:30616"/>
        <dbReference type="ChEBI" id="CHEBI:33019"/>
        <dbReference type="ChEBI" id="CHEBI:57287"/>
        <dbReference type="ChEBI" id="CHEBI:61526"/>
        <dbReference type="ChEBI" id="CHEBI:72745"/>
        <dbReference type="ChEBI" id="CHEBI:456215"/>
    </reaction>
    <physiologicalReaction direction="left-to-right" evidence="12">
        <dbReference type="Rhea" id="RHEA:36140"/>
    </physiologicalReaction>
</comment>
<protein>
    <recommendedName>
        <fullName evidence="14">Long-chain-fatty-acid--CoA ligase</fullName>
        <ecNumber evidence="14">6.2.1.3</ecNumber>
    </recommendedName>
</protein>
<dbReference type="InterPro" id="IPR045311">
    <property type="entry name" value="LC-FACS_euk"/>
</dbReference>
<feature type="non-terminal residue" evidence="17">
    <location>
        <position position="1"/>
    </location>
</feature>
<dbReference type="PANTHER" id="PTHR43272:SF107">
    <property type="entry name" value="LONG-CHAIN-FATTY-ACID--COA LIGASE 5"/>
    <property type="match status" value="1"/>
</dbReference>
<evidence type="ECO:0000259" key="16">
    <source>
        <dbReference type="Pfam" id="PF00501"/>
    </source>
</evidence>
<dbReference type="InterPro" id="IPR020845">
    <property type="entry name" value="AMP-binding_CS"/>
</dbReference>
<dbReference type="GO" id="GO:0005783">
    <property type="term" value="C:endoplasmic reticulum"/>
    <property type="evidence" value="ECO:0007669"/>
    <property type="project" value="TreeGrafter"/>
</dbReference>
<evidence type="ECO:0000256" key="1">
    <source>
        <dbReference type="ARBA" id="ARBA00006432"/>
    </source>
</evidence>
<sequence length="683" mass="75783">MIWILQVLFSPLPTPALISLIAFGAVIFLWVISRPKPLLPPVDLNKQSIGIEGGARRAALLTDNNLLSYYFEDAKTLYEVFQRGVSISGNGDCLGYRKPKQPYQWLTYKQVSDRTKYLGSGLLQKGCQPSPNQFIGIFAQNRPEWIISEYACYTYSMVAVPLYDTLGPEAIVYIVNKADISVVICDTPAKAEVLLKNCEDKKTPCLKIIVLMDLFDKELKDRGAKVGIEILSLQEVEELGRNNTREPVPPKPEDLSVVCFTSGTTGNPKGAMLTHQNVVSNAAAFLRCTENTIECTSSDIAISYLPLAHMFERVVQTVIYSCGAKVGFFQGDIKLLTDDMKTLKPTLFPVVPRLLNRVYDKIQSGASTPVKNFLLKFAVFMKMAEIKQGIIRNDSIWDKLVFKKIQETMGGRVRIMVTGAAPISPSVLTFLRAALGCQIFEGYGQTECSAGSTFSMPGDWTTGHVGAPLACNIIKLDDVEEMSYFSSNNEGEVCIKGPNVFKGYLKDPEKTAEAIDKDGWLHTGDIGKWLPNGTLKIIDRKKNIFKLAQGEYIAPEKIENVYIRSPPVAQVFVHGESLRSFLIGIVVPDAEMLPEFAAKLGVKGSFEELCKNPAVKKAILDDMIRLGREAGLKSFEQVKDLYIHTELFSVENGLLTPTLKAKRGDLVKFFQKEIEALYSSTQE</sequence>
<comment type="catalytic activity">
    <reaction evidence="8">
        <text>a long-chain fatty acid + ATP + CoA = a long-chain fatty acyl-CoA + AMP + diphosphate</text>
        <dbReference type="Rhea" id="RHEA:15421"/>
        <dbReference type="ChEBI" id="CHEBI:30616"/>
        <dbReference type="ChEBI" id="CHEBI:33019"/>
        <dbReference type="ChEBI" id="CHEBI:57287"/>
        <dbReference type="ChEBI" id="CHEBI:57560"/>
        <dbReference type="ChEBI" id="CHEBI:83139"/>
        <dbReference type="ChEBI" id="CHEBI:456215"/>
        <dbReference type="EC" id="6.2.1.3"/>
    </reaction>
    <physiologicalReaction direction="left-to-right" evidence="8">
        <dbReference type="Rhea" id="RHEA:15422"/>
    </physiologicalReaction>
</comment>
<dbReference type="GO" id="GO:0010747">
    <property type="term" value="P:positive regulation of long-chain fatty acid import across plasma membrane"/>
    <property type="evidence" value="ECO:0007669"/>
    <property type="project" value="TreeGrafter"/>
</dbReference>
<keyword evidence="18" id="KW-1185">Reference proteome</keyword>
<evidence type="ECO:0000256" key="4">
    <source>
        <dbReference type="ARBA" id="ARBA00022832"/>
    </source>
</evidence>
<keyword evidence="3 14" id="KW-0547">Nucleotide-binding</keyword>
<dbReference type="CDD" id="cd05927">
    <property type="entry name" value="LC-FACS_euk"/>
    <property type="match status" value="1"/>
</dbReference>
<dbReference type="AlphaFoldDB" id="A0A7K5T6K6"/>
<comment type="similarity">
    <text evidence="1 14">Belongs to the ATP-dependent AMP-binding enzyme family.</text>
</comment>
<proteinExistence type="inferred from homology"/>
<dbReference type="EMBL" id="VZRH01005099">
    <property type="protein sequence ID" value="NWT99364.1"/>
    <property type="molecule type" value="Genomic_DNA"/>
</dbReference>
<evidence type="ECO:0000256" key="3">
    <source>
        <dbReference type="ARBA" id="ARBA00022741"/>
    </source>
</evidence>
<dbReference type="InterPro" id="IPR042099">
    <property type="entry name" value="ANL_N_sf"/>
</dbReference>
<comment type="catalytic activity">
    <reaction evidence="11">
        <text>(5Z,8Z,11Z,14Z)-eicosatetraenoate + ATP + CoA = (5Z,8Z,11Z,14Z)-eicosatetraenoyl-CoA + AMP + diphosphate</text>
        <dbReference type="Rhea" id="RHEA:19713"/>
        <dbReference type="ChEBI" id="CHEBI:30616"/>
        <dbReference type="ChEBI" id="CHEBI:32395"/>
        <dbReference type="ChEBI" id="CHEBI:33019"/>
        <dbReference type="ChEBI" id="CHEBI:57287"/>
        <dbReference type="ChEBI" id="CHEBI:57368"/>
        <dbReference type="ChEBI" id="CHEBI:456215"/>
        <dbReference type="EC" id="6.2.1.15"/>
    </reaction>
    <physiologicalReaction direction="left-to-right" evidence="11">
        <dbReference type="Rhea" id="RHEA:19714"/>
    </physiologicalReaction>
</comment>
<keyword evidence="6 14" id="KW-0443">Lipid metabolism</keyword>
<evidence type="ECO:0000256" key="7">
    <source>
        <dbReference type="ARBA" id="ARBA00024469"/>
    </source>
</evidence>
<comment type="catalytic activity">
    <reaction evidence="10">
        <text>15-hydroxy-(5Z,8Z,11Z,13E)-eicosatetraenoate + ATP + CoA = 15-hydroxy-(5Z,8Z,11Z,13E)-eicosatetraenoyl-CoA + AMP + diphosphate</text>
        <dbReference type="Rhea" id="RHEA:52116"/>
        <dbReference type="ChEBI" id="CHEBI:30616"/>
        <dbReference type="ChEBI" id="CHEBI:33019"/>
        <dbReference type="ChEBI" id="CHEBI:57287"/>
        <dbReference type="ChEBI" id="CHEBI:78832"/>
        <dbReference type="ChEBI" id="CHEBI:136409"/>
        <dbReference type="ChEBI" id="CHEBI:456215"/>
    </reaction>
    <physiologicalReaction direction="left-to-right" evidence="10">
        <dbReference type="Rhea" id="RHEA:52117"/>
    </physiologicalReaction>
</comment>
<feature type="domain" description="AMP-dependent synthetase/ligase" evidence="16">
    <location>
        <begin position="102"/>
        <end position="505"/>
    </location>
</feature>
<dbReference type="SUPFAM" id="SSF56801">
    <property type="entry name" value="Acetyl-CoA synthetase-like"/>
    <property type="match status" value="1"/>
</dbReference>
<keyword evidence="15" id="KW-0812">Transmembrane</keyword>
<organism evidence="17 18">
    <name type="scientific">Urocynchramus pylzowi</name>
    <dbReference type="NCBI Taxonomy" id="571890"/>
    <lineage>
        <taxon>Eukaryota</taxon>
        <taxon>Metazoa</taxon>
        <taxon>Chordata</taxon>
        <taxon>Craniata</taxon>
        <taxon>Vertebrata</taxon>
        <taxon>Euteleostomi</taxon>
        <taxon>Archelosauria</taxon>
        <taxon>Archosauria</taxon>
        <taxon>Dinosauria</taxon>
        <taxon>Saurischia</taxon>
        <taxon>Theropoda</taxon>
        <taxon>Coelurosauria</taxon>
        <taxon>Aves</taxon>
        <taxon>Neognathae</taxon>
        <taxon>Neoaves</taxon>
        <taxon>Telluraves</taxon>
        <taxon>Australaves</taxon>
        <taxon>Passeriformes</taxon>
        <taxon>Passeroidea</taxon>
        <taxon>Fringillidae</taxon>
        <taxon>Urocynchramus</taxon>
    </lineage>
</organism>
<dbReference type="Gene3D" id="3.40.50.12780">
    <property type="entry name" value="N-terminal domain of ligase-like"/>
    <property type="match status" value="1"/>
</dbReference>
<dbReference type="GO" id="GO:0035338">
    <property type="term" value="P:long-chain fatty-acyl-CoA biosynthetic process"/>
    <property type="evidence" value="ECO:0007669"/>
    <property type="project" value="TreeGrafter"/>
</dbReference>
<evidence type="ECO:0000256" key="2">
    <source>
        <dbReference type="ARBA" id="ARBA00022598"/>
    </source>
</evidence>
<dbReference type="GO" id="GO:0047676">
    <property type="term" value="F:arachidonate-CoA ligase activity"/>
    <property type="evidence" value="ECO:0007669"/>
    <property type="project" value="UniProtKB-EC"/>
</dbReference>
<keyword evidence="5 14" id="KW-0067">ATP-binding</keyword>
<dbReference type="GO" id="GO:0016020">
    <property type="term" value="C:membrane"/>
    <property type="evidence" value="ECO:0007669"/>
    <property type="project" value="TreeGrafter"/>
</dbReference>
<gene>
    <name evidence="17" type="primary">Acsl5</name>
    <name evidence="17" type="ORF">UROPYL_R09189</name>
</gene>
<reference evidence="17 18" key="1">
    <citation type="submission" date="2019-09" db="EMBL/GenBank/DDBJ databases">
        <title>Bird 10,000 Genomes (B10K) Project - Family phase.</title>
        <authorList>
            <person name="Zhang G."/>
        </authorList>
    </citation>
    <scope>NUCLEOTIDE SEQUENCE [LARGE SCALE GENOMIC DNA]</scope>
    <source>
        <strain evidence="17">B10K-DU-012-38</strain>
        <tissue evidence="17">Muscle</tissue>
    </source>
</reference>
<dbReference type="PANTHER" id="PTHR43272">
    <property type="entry name" value="LONG-CHAIN-FATTY-ACID--COA LIGASE"/>
    <property type="match status" value="1"/>
</dbReference>
<evidence type="ECO:0000256" key="11">
    <source>
        <dbReference type="ARBA" id="ARBA00024548"/>
    </source>
</evidence>
<comment type="caution">
    <text evidence="17">The sequence shown here is derived from an EMBL/GenBank/DDBJ whole genome shotgun (WGS) entry which is preliminary data.</text>
</comment>
<dbReference type="GO" id="GO:0005524">
    <property type="term" value="F:ATP binding"/>
    <property type="evidence" value="ECO:0007669"/>
    <property type="project" value="UniProtKB-KW"/>
</dbReference>
<feature type="non-terminal residue" evidence="17">
    <location>
        <position position="683"/>
    </location>
</feature>